<organism evidence="2 3">
    <name type="scientific">Marinobacter pelagius</name>
    <dbReference type="NCBI Taxonomy" id="379482"/>
    <lineage>
        <taxon>Bacteria</taxon>
        <taxon>Pseudomonadati</taxon>
        <taxon>Pseudomonadota</taxon>
        <taxon>Gammaproteobacteria</taxon>
        <taxon>Pseudomonadales</taxon>
        <taxon>Marinobacteraceae</taxon>
        <taxon>Marinobacter</taxon>
    </lineage>
</organism>
<dbReference type="Proteomes" id="UP000252995">
    <property type="component" value="Unassembled WGS sequence"/>
</dbReference>
<reference evidence="2 3" key="1">
    <citation type="submission" date="2018-06" db="EMBL/GenBank/DDBJ databases">
        <title>Freshwater and sediment microbial communities from various areas in North America, analyzing microbe dynamics in response to fracking.</title>
        <authorList>
            <person name="Lamendella R."/>
        </authorList>
    </citation>
    <scope>NUCLEOTIDE SEQUENCE [LARGE SCALE GENOMIC DNA]</scope>
    <source>
        <strain evidence="2 3">114J</strain>
    </source>
</reference>
<protein>
    <submittedName>
        <fullName evidence="2">Thioredoxin-like protein</fullName>
    </submittedName>
</protein>
<evidence type="ECO:0000313" key="3">
    <source>
        <dbReference type="Proteomes" id="UP000252995"/>
    </source>
</evidence>
<accession>A0A366GEG6</accession>
<comment type="caution">
    <text evidence="2">The sequence shown here is derived from an EMBL/GenBank/DDBJ whole genome shotgun (WGS) entry which is preliminary data.</text>
</comment>
<dbReference type="RefSeq" id="WP_220150164.1">
    <property type="nucleotide sequence ID" value="NZ_QNRO01000023.1"/>
</dbReference>
<evidence type="ECO:0000259" key="1">
    <source>
        <dbReference type="Pfam" id="PF13192"/>
    </source>
</evidence>
<gene>
    <name evidence="2" type="ORF">DET50_12335</name>
</gene>
<feature type="domain" description="Thioredoxin-like fold" evidence="1">
    <location>
        <begin position="1"/>
        <end position="30"/>
    </location>
</feature>
<sequence length="30" mass="3164">MKFTIYGSGCAKCKQLTTNAEEAAKALGLD</sequence>
<dbReference type="AlphaFoldDB" id="A0A366GEG6"/>
<evidence type="ECO:0000313" key="2">
    <source>
        <dbReference type="EMBL" id="RBP25333.1"/>
    </source>
</evidence>
<dbReference type="Gene3D" id="3.40.30.10">
    <property type="entry name" value="Glutaredoxin"/>
    <property type="match status" value="1"/>
</dbReference>
<proteinExistence type="predicted"/>
<dbReference type="InterPro" id="IPR012336">
    <property type="entry name" value="Thioredoxin-like_fold"/>
</dbReference>
<dbReference type="EMBL" id="QNRO01000023">
    <property type="protein sequence ID" value="RBP25333.1"/>
    <property type="molecule type" value="Genomic_DNA"/>
</dbReference>
<dbReference type="Pfam" id="PF13192">
    <property type="entry name" value="Thioredoxin_3"/>
    <property type="match status" value="1"/>
</dbReference>
<name>A0A366GEG6_9GAMM</name>